<organism evidence="2 3">
    <name type="scientific">Pedobacter steynii</name>
    <dbReference type="NCBI Taxonomy" id="430522"/>
    <lineage>
        <taxon>Bacteria</taxon>
        <taxon>Pseudomonadati</taxon>
        <taxon>Bacteroidota</taxon>
        <taxon>Sphingobacteriia</taxon>
        <taxon>Sphingobacteriales</taxon>
        <taxon>Sphingobacteriaceae</taxon>
        <taxon>Pedobacter</taxon>
    </lineage>
</organism>
<keyword evidence="3" id="KW-1185">Reference proteome</keyword>
<reference evidence="3" key="1">
    <citation type="submission" date="2016-10" db="EMBL/GenBank/DDBJ databases">
        <authorList>
            <person name="Varghese N."/>
            <person name="Submissions S."/>
        </authorList>
    </citation>
    <scope>NUCLEOTIDE SEQUENCE [LARGE SCALE GENOMIC DNA]</scope>
    <source>
        <strain evidence="3">DSM 19110</strain>
    </source>
</reference>
<dbReference type="OrthoDB" id="5348860at2"/>
<protein>
    <recommendedName>
        <fullName evidence="4">Lipoprotein</fullName>
    </recommendedName>
</protein>
<evidence type="ECO:0000313" key="2">
    <source>
        <dbReference type="EMBL" id="SDL36820.1"/>
    </source>
</evidence>
<name>A0A1G9JGW5_9SPHI</name>
<gene>
    <name evidence="2" type="ORF">SAMN05421820_101261</name>
</gene>
<evidence type="ECO:0008006" key="4">
    <source>
        <dbReference type="Google" id="ProtNLM"/>
    </source>
</evidence>
<proteinExistence type="predicted"/>
<evidence type="ECO:0000313" key="3">
    <source>
        <dbReference type="Proteomes" id="UP000183200"/>
    </source>
</evidence>
<dbReference type="AlphaFoldDB" id="A0A1G9JGW5"/>
<feature type="region of interest" description="Disordered" evidence="1">
    <location>
        <begin position="27"/>
        <end position="49"/>
    </location>
</feature>
<evidence type="ECO:0000256" key="1">
    <source>
        <dbReference type="SAM" id="MobiDB-lite"/>
    </source>
</evidence>
<accession>A0A1G9JGW5</accession>
<feature type="compositionally biased region" description="Polar residues" evidence="1">
    <location>
        <begin position="27"/>
        <end position="39"/>
    </location>
</feature>
<dbReference type="PROSITE" id="PS51257">
    <property type="entry name" value="PROKAR_LIPOPROTEIN"/>
    <property type="match status" value="1"/>
</dbReference>
<dbReference type="RefSeq" id="WP_074604203.1">
    <property type="nucleotide sequence ID" value="NZ_FNGY01000001.1"/>
</dbReference>
<dbReference type="Proteomes" id="UP000183200">
    <property type="component" value="Unassembled WGS sequence"/>
</dbReference>
<sequence>MKNLSLITLSVGSMLFFSCQQTPKNNTAAETKDSLSSTTEQKKTERTDTVPATAPTTVKAYNENTVKLVKDKLVTIFKDDLSKNLIPEPSRKFILFEYDLNEDGKTEIFVGLTGPYFCGSGGCTFLLLNHEGEKVTQFTVTDYPVIIAKTKTKGWKDLILSSAGKNHLMKFNGTGYPSNPSVQPIFEGTPGNDLPKFPNTVNADFPWVNF</sequence>
<dbReference type="EMBL" id="FNGY01000001">
    <property type="protein sequence ID" value="SDL36820.1"/>
    <property type="molecule type" value="Genomic_DNA"/>
</dbReference>